<feature type="signal peptide" evidence="2">
    <location>
        <begin position="1"/>
        <end position="18"/>
    </location>
</feature>
<protein>
    <recommendedName>
        <fullName evidence="5">GOLD domain-containing protein</fullName>
    </recommendedName>
</protein>
<sequence length="217" mass="25169">MLSLLFGLVSCLIEELHPKNNYGVWSYVLSEANTVHFIQSEAKERIGSFFQTINDRSMYTRVKVYKGEPNNLKALLYQDEKSSEMNTFFFTTPERDSYYILLELVIEDEDNAKKTFGLDVKVFSGEANRPSIVSTNDVEVSRAENLIERVLEFVKQNIAIQGMDEEDELVYKRLYEKIMKKVVYVLFLKIIATIFTMYYSNKKTKSFYASQGLGSDK</sequence>
<accession>L2GN36</accession>
<evidence type="ECO:0000313" key="4">
    <source>
        <dbReference type="Proteomes" id="UP000011082"/>
    </source>
</evidence>
<dbReference type="OrthoDB" id="2193035at2759"/>
<evidence type="ECO:0000256" key="2">
    <source>
        <dbReference type="SAM" id="SignalP"/>
    </source>
</evidence>
<dbReference type="OMA" id="FFQTIND"/>
<dbReference type="EMBL" id="JH370139">
    <property type="protein sequence ID" value="ELA41717.1"/>
    <property type="molecule type" value="Genomic_DNA"/>
</dbReference>
<dbReference type="GeneID" id="19881932"/>
<evidence type="ECO:0000313" key="3">
    <source>
        <dbReference type="EMBL" id="ELA41717.1"/>
    </source>
</evidence>
<dbReference type="HOGENOM" id="CLU_1273125_0_0_1"/>
<reference evidence="4" key="1">
    <citation type="submission" date="2011-05" db="EMBL/GenBank/DDBJ databases">
        <title>The genome sequence of Vittaforma corneae strain ATCC 50505.</title>
        <authorList>
            <consortium name="The Broad Institute Genome Sequencing Platform"/>
            <person name="Cuomo C."/>
            <person name="Didier E."/>
            <person name="Bowers L."/>
            <person name="Young S.K."/>
            <person name="Zeng Q."/>
            <person name="Gargeya S."/>
            <person name="Fitzgerald M."/>
            <person name="Haas B."/>
            <person name="Abouelleil A."/>
            <person name="Alvarado L."/>
            <person name="Arachchi H.M."/>
            <person name="Berlin A."/>
            <person name="Chapman S.B."/>
            <person name="Gearin G."/>
            <person name="Goldberg J."/>
            <person name="Griggs A."/>
            <person name="Gujja S."/>
            <person name="Hansen M."/>
            <person name="Heiman D."/>
            <person name="Howarth C."/>
            <person name="Larimer J."/>
            <person name="Lui A."/>
            <person name="MacDonald P.J.P."/>
            <person name="McCowen C."/>
            <person name="Montmayeur A."/>
            <person name="Murphy C."/>
            <person name="Neiman D."/>
            <person name="Pearson M."/>
            <person name="Priest M."/>
            <person name="Roberts A."/>
            <person name="Saif S."/>
            <person name="Shea T."/>
            <person name="Sisk P."/>
            <person name="Stolte C."/>
            <person name="Sykes S."/>
            <person name="Wortman J."/>
            <person name="Nusbaum C."/>
            <person name="Birren B."/>
        </authorList>
    </citation>
    <scope>NUCLEOTIDE SEQUENCE [LARGE SCALE GENOMIC DNA]</scope>
    <source>
        <strain evidence="4">ATCC 50505</strain>
    </source>
</reference>
<keyword evidence="1" id="KW-0472">Membrane</keyword>
<dbReference type="RefSeq" id="XP_007604667.1">
    <property type="nucleotide sequence ID" value="XM_007604605.1"/>
</dbReference>
<evidence type="ECO:0008006" key="5">
    <source>
        <dbReference type="Google" id="ProtNLM"/>
    </source>
</evidence>
<keyword evidence="1" id="KW-1133">Transmembrane helix</keyword>
<dbReference type="InParanoid" id="L2GN36"/>
<organism evidence="3 4">
    <name type="scientific">Vittaforma corneae (strain ATCC 50505)</name>
    <name type="common">Microsporidian parasite</name>
    <name type="synonym">Nosema corneum</name>
    <dbReference type="NCBI Taxonomy" id="993615"/>
    <lineage>
        <taxon>Eukaryota</taxon>
        <taxon>Fungi</taxon>
        <taxon>Fungi incertae sedis</taxon>
        <taxon>Microsporidia</taxon>
        <taxon>Nosematidae</taxon>
        <taxon>Vittaforma</taxon>
    </lineage>
</organism>
<dbReference type="VEuPathDB" id="MicrosporidiaDB:VICG_01221"/>
<evidence type="ECO:0000256" key="1">
    <source>
        <dbReference type="SAM" id="Phobius"/>
    </source>
</evidence>
<gene>
    <name evidence="3" type="ORF">VICG_01221</name>
</gene>
<feature type="transmembrane region" description="Helical" evidence="1">
    <location>
        <begin position="182"/>
        <end position="200"/>
    </location>
</feature>
<keyword evidence="2" id="KW-0732">Signal</keyword>
<dbReference type="AlphaFoldDB" id="L2GN36"/>
<name>L2GN36_VITCO</name>
<feature type="chain" id="PRO_5003960133" description="GOLD domain-containing protein" evidence="2">
    <location>
        <begin position="19"/>
        <end position="217"/>
    </location>
</feature>
<proteinExistence type="predicted"/>
<keyword evidence="4" id="KW-1185">Reference proteome</keyword>
<keyword evidence="1" id="KW-0812">Transmembrane</keyword>
<dbReference type="Proteomes" id="UP000011082">
    <property type="component" value="Unassembled WGS sequence"/>
</dbReference>